<dbReference type="GeneID" id="57476256"/>
<dbReference type="InterPro" id="IPR006452">
    <property type="entry name" value="Formate_DH_accessory"/>
</dbReference>
<evidence type="ECO:0000256" key="1">
    <source>
        <dbReference type="ARBA" id="ARBA00004496"/>
    </source>
</evidence>
<evidence type="ECO:0000256" key="3">
    <source>
        <dbReference type="ARBA" id="ARBA00061033"/>
    </source>
</evidence>
<dbReference type="RefSeq" id="WP_015635779.1">
    <property type="nucleotide sequence ID" value="NC_021237.1"/>
</dbReference>
<evidence type="ECO:0000256" key="4">
    <source>
        <dbReference type="HAMAP-Rule" id="MF_00611"/>
    </source>
</evidence>
<dbReference type="PANTHER" id="PTHR37689">
    <property type="entry name" value="PROTEIN FDHE"/>
    <property type="match status" value="1"/>
</dbReference>
<dbReference type="Gene3D" id="3.90.1670.10">
    <property type="entry name" value="FdhE-like domain"/>
    <property type="match status" value="1"/>
</dbReference>
<comment type="similarity">
    <text evidence="3 4">Belongs to the FdhE family.</text>
</comment>
<keyword evidence="2 4" id="KW-0963">Cytoplasm</keyword>
<dbReference type="eggNOG" id="COG3058">
    <property type="taxonomic scope" value="Bacteria"/>
</dbReference>
<gene>
    <name evidence="4 8" type="primary">fdhE</name>
    <name evidence="8" type="ORF">PFLCHA0_c32680</name>
</gene>
<dbReference type="KEGG" id="pprc:PFLCHA0_c32680"/>
<comment type="subcellular location">
    <subcellularLocation>
        <location evidence="1 4">Cytoplasm</location>
    </subcellularLocation>
</comment>
<feature type="domain" description="FdhE C-terminal" evidence="7">
    <location>
        <begin position="224"/>
        <end position="299"/>
    </location>
</feature>
<dbReference type="GO" id="GO:0008199">
    <property type="term" value="F:ferric iron binding"/>
    <property type="evidence" value="ECO:0007669"/>
    <property type="project" value="TreeGrafter"/>
</dbReference>
<comment type="function">
    <text evidence="4">Necessary for formate dehydrogenase activity.</text>
</comment>
<proteinExistence type="inferred from homology"/>
<dbReference type="GO" id="GO:0005829">
    <property type="term" value="C:cytosol"/>
    <property type="evidence" value="ECO:0007669"/>
    <property type="project" value="TreeGrafter"/>
</dbReference>
<dbReference type="HAMAP" id="MF_00611">
    <property type="entry name" value="FdeH"/>
    <property type="match status" value="1"/>
</dbReference>
<dbReference type="NCBIfam" id="TIGR01562">
    <property type="entry name" value="FdhE"/>
    <property type="match status" value="1"/>
</dbReference>
<accession>A0A2C9ENC9</accession>
<dbReference type="HOGENOM" id="CLU_055275_0_0_6"/>
<evidence type="ECO:0000256" key="2">
    <source>
        <dbReference type="ARBA" id="ARBA00022490"/>
    </source>
</evidence>
<dbReference type="InterPro" id="IPR056774">
    <property type="entry name" value="FdhE_N"/>
</dbReference>
<feature type="domain" description="FdhE central" evidence="6">
    <location>
        <begin position="185"/>
        <end position="222"/>
    </location>
</feature>
<dbReference type="PANTHER" id="PTHR37689:SF1">
    <property type="entry name" value="PROTEIN FDHE"/>
    <property type="match status" value="1"/>
</dbReference>
<evidence type="ECO:0000313" key="8">
    <source>
        <dbReference type="EMBL" id="AGL85038.1"/>
    </source>
</evidence>
<dbReference type="GO" id="GO:0051604">
    <property type="term" value="P:protein maturation"/>
    <property type="evidence" value="ECO:0007669"/>
    <property type="project" value="TreeGrafter"/>
</dbReference>
<dbReference type="SUPFAM" id="SSF144020">
    <property type="entry name" value="FdhE-like"/>
    <property type="match status" value="1"/>
</dbReference>
<reference evidence="9" key="1">
    <citation type="journal article" date="2014" name="Genome Announc.">
        <title>Full-genome sequence of the plant growth-promoting bacterium Pseudomonas protegens CHA0.</title>
        <authorList>
            <person name="Jousset A."/>
            <person name="Schuldes J."/>
            <person name="Keel C."/>
            <person name="Maurhofer M."/>
            <person name="Daniel R."/>
            <person name="Scheu S."/>
            <person name="Thuermer A."/>
        </authorList>
    </citation>
    <scope>NUCLEOTIDE SEQUENCE [LARGE SCALE GENOMIC DNA]</scope>
    <source>
        <strain evidence="9">DSM 19095 / LMG 27888 / CFBP 6595 / CHA0</strain>
    </source>
</reference>
<dbReference type="PIRSF" id="PIRSF018296">
    <property type="entry name" value="Format_dh_formtn"/>
    <property type="match status" value="1"/>
</dbReference>
<dbReference type="InterPro" id="IPR056796">
    <property type="entry name" value="FdhE_C"/>
</dbReference>
<evidence type="ECO:0000313" key="9">
    <source>
        <dbReference type="Proteomes" id="UP000013940"/>
    </source>
</evidence>
<name>A0A2C9ENC9_PSEPH</name>
<dbReference type="InterPro" id="IPR024064">
    <property type="entry name" value="FdhE-like_sf"/>
</dbReference>
<evidence type="ECO:0000259" key="5">
    <source>
        <dbReference type="Pfam" id="PF04216"/>
    </source>
</evidence>
<sequence length="304" mass="33314">MSSIKLTPLEPTSGGVEEISALLLPDLRQHFSRRAARLRQLAEGHEQADYLRFAARVAEAQQAIFERSPVAAEELQALVARIGDGAPLDVQRLPRSAYWQAALEQLIEHLRRDASAPLTKALDAIGGMPAEQREACAEQLLLGHYLQVDSGQALFFWAALSLYFSQLASALPVTAQAQVGEQRQHCPVCCSAPVASVILSGKRAGLRYLHCGLCESRWHMVRAKCSNCEGTGQLHYWSLEHQDSAVKAESCGDCQSYLKVFYYPHDQRLEPVADDLASLALDAGLEAEGFARSSINPFLFPGQA</sequence>
<dbReference type="AlphaFoldDB" id="A0A2C9ENC9"/>
<protein>
    <recommendedName>
        <fullName evidence="4">Protein FdhE homolog</fullName>
    </recommendedName>
</protein>
<dbReference type="Pfam" id="PF24860">
    <property type="entry name" value="FdhE_C"/>
    <property type="match status" value="1"/>
</dbReference>
<dbReference type="InterPro" id="IPR056797">
    <property type="entry name" value="FdhE_central"/>
</dbReference>
<dbReference type="CDD" id="cd16341">
    <property type="entry name" value="FdhE"/>
    <property type="match status" value="1"/>
</dbReference>
<dbReference type="Pfam" id="PF24859">
    <property type="entry name" value="FdhE_central"/>
    <property type="match status" value="1"/>
</dbReference>
<evidence type="ECO:0000259" key="6">
    <source>
        <dbReference type="Pfam" id="PF24859"/>
    </source>
</evidence>
<dbReference type="FunFam" id="3.90.1670.10:FF:000001">
    <property type="entry name" value="Protein FdhE"/>
    <property type="match status" value="1"/>
</dbReference>
<evidence type="ECO:0000259" key="7">
    <source>
        <dbReference type="Pfam" id="PF24860"/>
    </source>
</evidence>
<feature type="domain" description="FdhE N-terminal" evidence="5">
    <location>
        <begin position="20"/>
        <end position="180"/>
    </location>
</feature>
<dbReference type="EMBL" id="CP003190">
    <property type="protein sequence ID" value="AGL85038.1"/>
    <property type="molecule type" value="Genomic_DNA"/>
</dbReference>
<dbReference type="Pfam" id="PF04216">
    <property type="entry name" value="FdhE_N"/>
    <property type="match status" value="1"/>
</dbReference>
<organism evidence="8 9">
    <name type="scientific">Pseudomonas protegens (strain DSM 19095 / LMG 27888 / CFBP 6595 / CHA0)</name>
    <dbReference type="NCBI Taxonomy" id="1124983"/>
    <lineage>
        <taxon>Bacteria</taxon>
        <taxon>Pseudomonadati</taxon>
        <taxon>Pseudomonadota</taxon>
        <taxon>Gammaproteobacteria</taxon>
        <taxon>Pseudomonadales</taxon>
        <taxon>Pseudomonadaceae</taxon>
        <taxon>Pseudomonas</taxon>
    </lineage>
</organism>
<dbReference type="Proteomes" id="UP000013940">
    <property type="component" value="Chromosome"/>
</dbReference>